<proteinExistence type="predicted"/>
<dbReference type="EMBL" id="CAXIEN010000138">
    <property type="protein sequence ID" value="CAL1280901.1"/>
    <property type="molecule type" value="Genomic_DNA"/>
</dbReference>
<gene>
    <name evidence="2" type="ORF">LARSCL_LOCUS11260</name>
</gene>
<dbReference type="PANTHER" id="PTHR46599:SF3">
    <property type="entry name" value="PIGGYBAC TRANSPOSABLE ELEMENT-DERIVED PROTEIN 4"/>
    <property type="match status" value="1"/>
</dbReference>
<evidence type="ECO:0000259" key="1">
    <source>
        <dbReference type="Pfam" id="PF13843"/>
    </source>
</evidence>
<evidence type="ECO:0000313" key="2">
    <source>
        <dbReference type="EMBL" id="CAL1280901.1"/>
    </source>
</evidence>
<accession>A0AAV2AA97</accession>
<sequence>MGKWVHLELMHMHRKRQSFTKTTIILFVSTKSVTLLHDLKGKGYCLTTYNYYTSSELTELLISSKTDICGTLIPNQKGLPALLKSSSVKKGKIIAFQKGKMCVMKWKDKKPPHMLSTFHNADMMELNGKKENLAVKMKPKAVVLFNATMSGVDRSDQSCRGKQTCSRCASIDHTASDCDSVEPRCDQPHPAESKDCPQWKKEKQIQELRTKNNISYFEAKNILFPKQSRISYSTALKSTNVQSTQTDEKITKVDVPPIVKLKPLTVRSLRAQQSTPTEKPNVFLSKEARQIVNEKMPKSGVSYSSALKSKLQPLSTSTSETQTDELLTKSVIPPLKKLVSIRNGTLPNVTSSISQKSSLTDSASPSPLGAMPHKEGFLSFAVALLFSGYSGCPWCLHPGVSIEGVIKYVTQEEGPELRTEREAQNIMQKFLKEEKSIIKESTEGKTLKKPDDFHRSYCT</sequence>
<dbReference type="PANTHER" id="PTHR46599">
    <property type="entry name" value="PIGGYBAC TRANSPOSABLE ELEMENT-DERIVED PROTEIN 4"/>
    <property type="match status" value="1"/>
</dbReference>
<organism evidence="2 3">
    <name type="scientific">Larinioides sclopetarius</name>
    <dbReference type="NCBI Taxonomy" id="280406"/>
    <lineage>
        <taxon>Eukaryota</taxon>
        <taxon>Metazoa</taxon>
        <taxon>Ecdysozoa</taxon>
        <taxon>Arthropoda</taxon>
        <taxon>Chelicerata</taxon>
        <taxon>Arachnida</taxon>
        <taxon>Araneae</taxon>
        <taxon>Araneomorphae</taxon>
        <taxon>Entelegynae</taxon>
        <taxon>Araneoidea</taxon>
        <taxon>Araneidae</taxon>
        <taxon>Larinioides</taxon>
    </lineage>
</organism>
<evidence type="ECO:0000313" key="3">
    <source>
        <dbReference type="Proteomes" id="UP001497382"/>
    </source>
</evidence>
<dbReference type="InterPro" id="IPR029526">
    <property type="entry name" value="PGBD"/>
</dbReference>
<feature type="domain" description="PiggyBac transposable element-derived protein" evidence="1">
    <location>
        <begin position="30"/>
        <end position="167"/>
    </location>
</feature>
<dbReference type="Pfam" id="PF13843">
    <property type="entry name" value="DDE_Tnp_1_7"/>
    <property type="match status" value="1"/>
</dbReference>
<reference evidence="2 3" key="1">
    <citation type="submission" date="2024-04" db="EMBL/GenBank/DDBJ databases">
        <authorList>
            <person name="Rising A."/>
            <person name="Reimegard J."/>
            <person name="Sonavane S."/>
            <person name="Akerstrom W."/>
            <person name="Nylinder S."/>
            <person name="Hedman E."/>
            <person name="Kallberg Y."/>
        </authorList>
    </citation>
    <scope>NUCLEOTIDE SEQUENCE [LARGE SCALE GENOMIC DNA]</scope>
</reference>
<protein>
    <recommendedName>
        <fullName evidence="1">PiggyBac transposable element-derived protein domain-containing protein</fullName>
    </recommendedName>
</protein>
<dbReference type="Proteomes" id="UP001497382">
    <property type="component" value="Unassembled WGS sequence"/>
</dbReference>
<comment type="caution">
    <text evidence="2">The sequence shown here is derived from an EMBL/GenBank/DDBJ whole genome shotgun (WGS) entry which is preliminary data.</text>
</comment>
<keyword evidence="3" id="KW-1185">Reference proteome</keyword>
<dbReference type="AlphaFoldDB" id="A0AAV2AA97"/>
<name>A0AAV2AA97_9ARAC</name>